<dbReference type="Proteomes" id="UP000030982">
    <property type="component" value="Unassembled WGS sequence"/>
</dbReference>
<dbReference type="AlphaFoldDB" id="A0A0B2ABR9"/>
<accession>A0A0B2ABR9</accession>
<comment type="caution">
    <text evidence="1">The sequence shown here is derived from an EMBL/GenBank/DDBJ whole genome shotgun (WGS) entry which is preliminary data.</text>
</comment>
<organism evidence="1 2">
    <name type="scientific">Sinomonas humi</name>
    <dbReference type="NCBI Taxonomy" id="1338436"/>
    <lineage>
        <taxon>Bacteria</taxon>
        <taxon>Bacillati</taxon>
        <taxon>Actinomycetota</taxon>
        <taxon>Actinomycetes</taxon>
        <taxon>Micrococcales</taxon>
        <taxon>Micrococcaceae</taxon>
        <taxon>Sinomonas</taxon>
    </lineage>
</organism>
<evidence type="ECO:0000313" key="1">
    <source>
        <dbReference type="EMBL" id="KHL01025.1"/>
    </source>
</evidence>
<evidence type="ECO:0000313" key="2">
    <source>
        <dbReference type="Proteomes" id="UP000030982"/>
    </source>
</evidence>
<sequence length="107" mass="11490">MGWNVDFGVPLGVEPRMPQAEDLTKGAVTKVIPAEPALEYVPTAKESESAAAMYRCSVETGAHDDWLKIVNDAKNAALAKNEAALIELNPKIKELAKSAARALQEKS</sequence>
<protein>
    <submittedName>
        <fullName evidence="1">Uncharacterized protein</fullName>
    </submittedName>
</protein>
<dbReference type="STRING" id="1338436.LK10_17850"/>
<keyword evidence="2" id="KW-1185">Reference proteome</keyword>
<dbReference type="EMBL" id="JTDL01000145">
    <property type="protein sequence ID" value="KHL01025.1"/>
    <property type="molecule type" value="Genomic_DNA"/>
</dbReference>
<gene>
    <name evidence="1" type="ORF">LK10_17850</name>
</gene>
<reference evidence="1 2" key="1">
    <citation type="submission" date="2014-09" db="EMBL/GenBank/DDBJ databases">
        <title>Genome sequence of Sinomonas sp. MUSC 117.</title>
        <authorList>
            <person name="Lee L.-H."/>
        </authorList>
    </citation>
    <scope>NUCLEOTIDE SEQUENCE [LARGE SCALE GENOMIC DNA]</scope>
    <source>
        <strain evidence="1 2">MUSC 117</strain>
    </source>
</reference>
<proteinExistence type="predicted"/>
<name>A0A0B2ABR9_9MICC</name>